<evidence type="ECO:0000256" key="5">
    <source>
        <dbReference type="PROSITE-ProRule" id="PRU01023"/>
    </source>
</evidence>
<sequence>MTPAARYGAAIEIIDQVLAGTPAEKALTTWARRSRFAGSKDRAAIRDHVFDVLRRKRSVGVWGGGSTGRAMILGLIRQQGIDPASVFSGEGHAPEGLSAAEQTAGQPAEGADALDLPDWLLPEVKQSLGDKTEAYGEVLRHRAPVMLRVNSRKLDRNTAITKLADEGIVAVTADVAPTALRVVEGARRINNSEAYRNGLVELQDGASQAVVEALPLRDGMRILDLCAGGGGKSLAMAGKVNGSFYAYDAHPQRLRDLPDRAKRAGVKITVTKSPEAEAPFDLVLCDVPCSGSGSWRRAPEGKWALSEEKLRGLNRLQDEILERAATLLAPGGTLAYATCSVFDRENTARVDQFLAQNPAFAATFQKTWIPGEDGDGFHLSILTGA</sequence>
<gene>
    <name evidence="9" type="primary">rsmB_2</name>
    <name evidence="8" type="synonym">rsmB_1</name>
    <name evidence="8" type="ORF">TL5118_03475</name>
    <name evidence="9" type="ORF">TL5120_02715</name>
</gene>
<organism evidence="9 11">
    <name type="scientific">Thalassovita autumnalis</name>
    <dbReference type="NCBI Taxonomy" id="2072972"/>
    <lineage>
        <taxon>Bacteria</taxon>
        <taxon>Pseudomonadati</taxon>
        <taxon>Pseudomonadota</taxon>
        <taxon>Alphaproteobacteria</taxon>
        <taxon>Rhodobacterales</taxon>
        <taxon>Roseobacteraceae</taxon>
        <taxon>Thalassovita</taxon>
    </lineage>
</organism>
<dbReference type="Pfam" id="PF22458">
    <property type="entry name" value="RsmF-B_ferredox"/>
    <property type="match status" value="1"/>
</dbReference>
<dbReference type="Pfam" id="PF01189">
    <property type="entry name" value="Methyltr_RsmB-F"/>
    <property type="match status" value="1"/>
</dbReference>
<evidence type="ECO:0000259" key="7">
    <source>
        <dbReference type="PROSITE" id="PS51686"/>
    </source>
</evidence>
<feature type="binding site" evidence="5">
    <location>
        <position position="286"/>
    </location>
    <ligand>
        <name>S-adenosyl-L-methionine</name>
        <dbReference type="ChEBI" id="CHEBI:59789"/>
    </ligand>
</feature>
<dbReference type="PANTHER" id="PTHR22807">
    <property type="entry name" value="NOP2 YEAST -RELATED NOL1/NOP2/FMU SUN DOMAIN-CONTAINING"/>
    <property type="match status" value="1"/>
</dbReference>
<dbReference type="CDD" id="cd02440">
    <property type="entry name" value="AdoMet_MTases"/>
    <property type="match status" value="1"/>
</dbReference>
<feature type="binding site" evidence="5">
    <location>
        <position position="248"/>
    </location>
    <ligand>
        <name>S-adenosyl-L-methionine</name>
        <dbReference type="ChEBI" id="CHEBI:59789"/>
    </ligand>
</feature>
<evidence type="ECO:0000256" key="4">
    <source>
        <dbReference type="ARBA" id="ARBA00022884"/>
    </source>
</evidence>
<evidence type="ECO:0000313" key="8">
    <source>
        <dbReference type="EMBL" id="CUH69512.1"/>
    </source>
</evidence>
<dbReference type="InterPro" id="IPR049560">
    <property type="entry name" value="MeTrfase_RsmB-F_NOP2_cat"/>
</dbReference>
<keyword evidence="1 5" id="KW-0489">Methyltransferase</keyword>
<dbReference type="OrthoDB" id="9810297at2"/>
<protein>
    <submittedName>
        <fullName evidence="9">Ribosomal RNA small subunit methyltransferase B</fullName>
        <ecNumber evidence="9">2.1.1.176</ecNumber>
    </submittedName>
</protein>
<reference evidence="8 10" key="1">
    <citation type="submission" date="2015-09" db="EMBL/GenBank/DDBJ databases">
        <authorList>
            <person name="Rodrigo-Torres L."/>
            <person name="Arahal D.R."/>
        </authorList>
    </citation>
    <scope>NUCLEOTIDE SEQUENCE [LARGE SCALE GENOMIC DNA]</scope>
    <source>
        <strain evidence="8 10">CECT 5118</strain>
    </source>
</reference>
<dbReference type="GO" id="GO:0008173">
    <property type="term" value="F:RNA methyltransferase activity"/>
    <property type="evidence" value="ECO:0007669"/>
    <property type="project" value="InterPro"/>
</dbReference>
<name>A0A0P1FMF7_9RHOB</name>
<dbReference type="InterPro" id="IPR023267">
    <property type="entry name" value="RCMT"/>
</dbReference>
<dbReference type="InterPro" id="IPR054728">
    <property type="entry name" value="RsmB-like_ferredoxin"/>
</dbReference>
<reference evidence="9 11" key="2">
    <citation type="submission" date="2015-09" db="EMBL/GenBank/DDBJ databases">
        <authorList>
            <consortium name="Swine Surveillance"/>
        </authorList>
    </citation>
    <scope>NUCLEOTIDE SEQUENCE [LARGE SCALE GENOMIC DNA]</scope>
    <source>
        <strain evidence="9 11">5120</strain>
    </source>
</reference>
<evidence type="ECO:0000313" key="11">
    <source>
        <dbReference type="Proteomes" id="UP000051887"/>
    </source>
</evidence>
<dbReference type="GO" id="GO:0003723">
    <property type="term" value="F:RNA binding"/>
    <property type="evidence" value="ECO:0007669"/>
    <property type="project" value="UniProtKB-UniRule"/>
</dbReference>
<evidence type="ECO:0000256" key="2">
    <source>
        <dbReference type="ARBA" id="ARBA00022679"/>
    </source>
</evidence>
<evidence type="ECO:0000313" key="9">
    <source>
        <dbReference type="EMBL" id="CUH72915.1"/>
    </source>
</evidence>
<feature type="active site" description="Nucleophile" evidence="5">
    <location>
        <position position="339"/>
    </location>
</feature>
<dbReference type="GO" id="GO:0001510">
    <property type="term" value="P:RNA methylation"/>
    <property type="evidence" value="ECO:0007669"/>
    <property type="project" value="InterPro"/>
</dbReference>
<evidence type="ECO:0000313" key="10">
    <source>
        <dbReference type="Proteomes" id="UP000051086"/>
    </source>
</evidence>
<dbReference type="InterPro" id="IPR029063">
    <property type="entry name" value="SAM-dependent_MTases_sf"/>
</dbReference>
<dbReference type="RefSeq" id="WP_058244082.1">
    <property type="nucleotide sequence ID" value="NZ_CYSB01000040.1"/>
</dbReference>
<dbReference type="Gene3D" id="3.40.50.150">
    <property type="entry name" value="Vaccinia Virus protein VP39"/>
    <property type="match status" value="1"/>
</dbReference>
<feature type="region of interest" description="Disordered" evidence="6">
    <location>
        <begin position="87"/>
        <end position="109"/>
    </location>
</feature>
<evidence type="ECO:0000256" key="3">
    <source>
        <dbReference type="ARBA" id="ARBA00022691"/>
    </source>
</evidence>
<keyword evidence="3 5" id="KW-0949">S-adenosyl-L-methionine</keyword>
<feature type="domain" description="SAM-dependent MTase RsmB/NOP-type" evidence="7">
    <location>
        <begin position="135"/>
        <end position="385"/>
    </location>
</feature>
<accession>A0A0P1FMF7</accession>
<evidence type="ECO:0000256" key="6">
    <source>
        <dbReference type="SAM" id="MobiDB-lite"/>
    </source>
</evidence>
<dbReference type="EMBL" id="CYSB01000040">
    <property type="protein sequence ID" value="CUH69512.1"/>
    <property type="molecule type" value="Genomic_DNA"/>
</dbReference>
<dbReference type="Proteomes" id="UP000051086">
    <property type="component" value="Unassembled WGS sequence"/>
</dbReference>
<dbReference type="AlphaFoldDB" id="A0A0P1FMF7"/>
<dbReference type="Proteomes" id="UP000051887">
    <property type="component" value="Unassembled WGS sequence"/>
</dbReference>
<keyword evidence="10" id="KW-1185">Reference proteome</keyword>
<dbReference type="PROSITE" id="PS51686">
    <property type="entry name" value="SAM_MT_RSMB_NOP"/>
    <property type="match status" value="1"/>
</dbReference>
<dbReference type="EC" id="2.1.1.176" evidence="9"/>
<dbReference type="SUPFAM" id="SSF53335">
    <property type="entry name" value="S-adenosyl-L-methionine-dependent methyltransferases"/>
    <property type="match status" value="1"/>
</dbReference>
<comment type="similarity">
    <text evidence="5">Belongs to the class I-like SAM-binding methyltransferase superfamily. RsmB/NOP family.</text>
</comment>
<dbReference type="PRINTS" id="PR02008">
    <property type="entry name" value="RCMTFAMILY"/>
</dbReference>
<keyword evidence="4 5" id="KW-0694">RNA-binding</keyword>
<dbReference type="PANTHER" id="PTHR22807:SF53">
    <property type="entry name" value="RIBOSOMAL RNA SMALL SUBUNIT METHYLTRANSFERASE B-RELATED"/>
    <property type="match status" value="1"/>
</dbReference>
<evidence type="ECO:0000256" key="1">
    <source>
        <dbReference type="ARBA" id="ARBA00022603"/>
    </source>
</evidence>
<keyword evidence="2 5" id="KW-0808">Transferase</keyword>
<dbReference type="EMBL" id="CYSC01000035">
    <property type="protein sequence ID" value="CUH72915.1"/>
    <property type="molecule type" value="Genomic_DNA"/>
</dbReference>
<comment type="caution">
    <text evidence="5">Lacks conserved residue(s) required for the propagation of feature annotation.</text>
</comment>
<dbReference type="InterPro" id="IPR001678">
    <property type="entry name" value="MeTrfase_RsmB-F_NOP2_dom"/>
</dbReference>
<proteinExistence type="inferred from homology"/>